<proteinExistence type="predicted"/>
<name>A0ABV9R1F0_9GAMM</name>
<gene>
    <name evidence="3" type="ORF">ACFO6Q_14790</name>
</gene>
<feature type="region of interest" description="Disordered" evidence="1">
    <location>
        <begin position="53"/>
        <end position="84"/>
    </location>
</feature>
<organism evidence="3 4">
    <name type="scientific">Dokdonella ginsengisoli</name>
    <dbReference type="NCBI Taxonomy" id="363846"/>
    <lineage>
        <taxon>Bacteria</taxon>
        <taxon>Pseudomonadati</taxon>
        <taxon>Pseudomonadota</taxon>
        <taxon>Gammaproteobacteria</taxon>
        <taxon>Lysobacterales</taxon>
        <taxon>Rhodanobacteraceae</taxon>
        <taxon>Dokdonella</taxon>
    </lineage>
</organism>
<evidence type="ECO:0000313" key="3">
    <source>
        <dbReference type="EMBL" id="MFC4821599.1"/>
    </source>
</evidence>
<accession>A0ABV9R1F0</accession>
<keyword evidence="4" id="KW-1185">Reference proteome</keyword>
<comment type="caution">
    <text evidence="3">The sequence shown here is derived from an EMBL/GenBank/DDBJ whole genome shotgun (WGS) entry which is preliminary data.</text>
</comment>
<evidence type="ECO:0000256" key="1">
    <source>
        <dbReference type="SAM" id="MobiDB-lite"/>
    </source>
</evidence>
<evidence type="ECO:0000313" key="4">
    <source>
        <dbReference type="Proteomes" id="UP001595886"/>
    </source>
</evidence>
<protein>
    <submittedName>
        <fullName evidence="3">Uncharacterized protein</fullName>
    </submittedName>
</protein>
<sequence>MKVFISAKAQAVAAAGAVFLCAGVAFAQTAAPAQDTAPVDPAAATAPLKLQIPEGSQPWPQAGGEDSPGEYFGDHGEDDNGVSVHGSFTTGVGYSKGYGTSTLNAAELHISKQYDDGKTVDMHINVEKTKGPGFSPYGYPYGGYYGPRYR</sequence>
<keyword evidence="2" id="KW-0732">Signal</keyword>
<dbReference type="EMBL" id="JBHSHD010000010">
    <property type="protein sequence ID" value="MFC4821599.1"/>
    <property type="molecule type" value="Genomic_DNA"/>
</dbReference>
<evidence type="ECO:0000256" key="2">
    <source>
        <dbReference type="SAM" id="SignalP"/>
    </source>
</evidence>
<reference evidence="4" key="1">
    <citation type="journal article" date="2019" name="Int. J. Syst. Evol. Microbiol.">
        <title>The Global Catalogue of Microorganisms (GCM) 10K type strain sequencing project: providing services to taxonomists for standard genome sequencing and annotation.</title>
        <authorList>
            <consortium name="The Broad Institute Genomics Platform"/>
            <consortium name="The Broad Institute Genome Sequencing Center for Infectious Disease"/>
            <person name="Wu L."/>
            <person name="Ma J."/>
        </authorList>
    </citation>
    <scope>NUCLEOTIDE SEQUENCE [LARGE SCALE GENOMIC DNA]</scope>
    <source>
        <strain evidence="4">CCUG 30340</strain>
    </source>
</reference>
<dbReference type="Proteomes" id="UP001595886">
    <property type="component" value="Unassembled WGS sequence"/>
</dbReference>
<dbReference type="RefSeq" id="WP_380021874.1">
    <property type="nucleotide sequence ID" value="NZ_JBHSHD010000010.1"/>
</dbReference>
<feature type="chain" id="PRO_5045181011" evidence="2">
    <location>
        <begin position="28"/>
        <end position="150"/>
    </location>
</feature>
<feature type="signal peptide" evidence="2">
    <location>
        <begin position="1"/>
        <end position="27"/>
    </location>
</feature>